<dbReference type="AlphaFoldDB" id="A0A6N6RLK5"/>
<organism evidence="1 2">
    <name type="scientific">Phaeocystidibacter luteus</name>
    <dbReference type="NCBI Taxonomy" id="911197"/>
    <lineage>
        <taxon>Bacteria</taxon>
        <taxon>Pseudomonadati</taxon>
        <taxon>Bacteroidota</taxon>
        <taxon>Flavobacteriia</taxon>
        <taxon>Flavobacteriales</taxon>
        <taxon>Phaeocystidibacteraceae</taxon>
        <taxon>Phaeocystidibacter</taxon>
    </lineage>
</organism>
<dbReference type="RefSeq" id="WP_151666021.1">
    <property type="nucleotide sequence ID" value="NZ_WBVO01000001.1"/>
</dbReference>
<protein>
    <submittedName>
        <fullName evidence="1">Uncharacterized protein</fullName>
    </submittedName>
</protein>
<accession>A0A6N6RLK5</accession>
<dbReference type="EMBL" id="WBVO01000001">
    <property type="protein sequence ID" value="KAB2814441.1"/>
    <property type="molecule type" value="Genomic_DNA"/>
</dbReference>
<keyword evidence="2" id="KW-1185">Reference proteome</keyword>
<evidence type="ECO:0000313" key="2">
    <source>
        <dbReference type="Proteomes" id="UP000468650"/>
    </source>
</evidence>
<sequence>MKHIFALLFISTLFSGTIKAHQDLIWTLTDTSHVVQLKSGFYNFNLTKLEVFSSHLKNLLRENDQQDSVFIIIRFDHIYIPNFSEPFSKLKFLDKVQTDSLSASRYSFPEMNLGSKRIWLVRIAQEEFDYSLILAQIEYLLNNQTKLESQRSTLESSYLEFNDILPKPTIHDAFNQKGFHIPVRKFVIATTVHFLPADHKLESNLIEYRILDSEEKIIYSFENALYTELFGDSLLAIVETKNKITIVNLNKNRHISGRIPLGGYMSFFPPRIVLAEQNSIHYRFIITQEAASEFDCDGDSALYPEYVEITFDATTLESEIIDDIDPCGQ</sequence>
<dbReference type="OrthoDB" id="1027451at2"/>
<proteinExistence type="predicted"/>
<reference evidence="1 2" key="1">
    <citation type="submission" date="2019-09" db="EMBL/GenBank/DDBJ databases">
        <title>Genomes of family Cryomorphaceae.</title>
        <authorList>
            <person name="Bowman J.P."/>
        </authorList>
    </citation>
    <scope>NUCLEOTIDE SEQUENCE [LARGE SCALE GENOMIC DNA]</scope>
    <source>
        <strain evidence="1 2">LMG 25704</strain>
    </source>
</reference>
<dbReference type="Proteomes" id="UP000468650">
    <property type="component" value="Unassembled WGS sequence"/>
</dbReference>
<comment type="caution">
    <text evidence="1">The sequence shown here is derived from an EMBL/GenBank/DDBJ whole genome shotgun (WGS) entry which is preliminary data.</text>
</comment>
<gene>
    <name evidence="1" type="ORF">F8C67_01520</name>
</gene>
<evidence type="ECO:0000313" key="1">
    <source>
        <dbReference type="EMBL" id="KAB2814441.1"/>
    </source>
</evidence>
<name>A0A6N6RLK5_9FLAO</name>